<name>A0A4R5PJ39_9HYPH</name>
<evidence type="ECO:0000313" key="2">
    <source>
        <dbReference type="EMBL" id="TDH35667.1"/>
    </source>
</evidence>
<dbReference type="EMBL" id="SMSI01000002">
    <property type="protein sequence ID" value="TDH35667.1"/>
    <property type="molecule type" value="Genomic_DNA"/>
</dbReference>
<gene>
    <name evidence="2" type="ORF">E2A64_10010</name>
</gene>
<reference evidence="2 3" key="1">
    <citation type="journal article" date="2013" name="Int. J. Syst. Evol. Microbiol.">
        <title>Hoeflea suaedae sp. nov., an endophytic bacterium isolated from the root of the halophyte Suaeda maritima.</title>
        <authorList>
            <person name="Chung E.J."/>
            <person name="Park J.A."/>
            <person name="Pramanik P."/>
            <person name="Bibi F."/>
            <person name="Jeon C.O."/>
            <person name="Chung Y.R."/>
        </authorList>
    </citation>
    <scope>NUCLEOTIDE SEQUENCE [LARGE SCALE GENOMIC DNA]</scope>
    <source>
        <strain evidence="2 3">YC6898</strain>
    </source>
</reference>
<dbReference type="Proteomes" id="UP000295131">
    <property type="component" value="Unassembled WGS sequence"/>
</dbReference>
<dbReference type="AlphaFoldDB" id="A0A4R5PJ39"/>
<sequence>MRNKVAFLTAAAGLTIVLASISGCVGSDGAAALKGVRADPDPGAVTPPEMVLRKDSVEALKHDRRASGLPYVGVWAAEEAGCRKMDQTTFDGYAVITPSSIRQSTDSCSYEQASGQGGTFSLAASCEADGATSQRMINITMVNQKSLLIQNRADEPGTTMIRCHLQE</sequence>
<organism evidence="2 3">
    <name type="scientific">Pseudohoeflea suaedae</name>
    <dbReference type="NCBI Taxonomy" id="877384"/>
    <lineage>
        <taxon>Bacteria</taxon>
        <taxon>Pseudomonadati</taxon>
        <taxon>Pseudomonadota</taxon>
        <taxon>Alphaproteobacteria</taxon>
        <taxon>Hyphomicrobiales</taxon>
        <taxon>Rhizobiaceae</taxon>
        <taxon>Pseudohoeflea</taxon>
    </lineage>
</organism>
<protein>
    <recommendedName>
        <fullName evidence="4">DUF3617 family protein</fullName>
    </recommendedName>
</protein>
<dbReference type="RefSeq" id="WP_133284368.1">
    <property type="nucleotide sequence ID" value="NZ_SMSI01000002.1"/>
</dbReference>
<comment type="caution">
    <text evidence="2">The sequence shown here is derived from an EMBL/GenBank/DDBJ whole genome shotgun (WGS) entry which is preliminary data.</text>
</comment>
<evidence type="ECO:0008006" key="4">
    <source>
        <dbReference type="Google" id="ProtNLM"/>
    </source>
</evidence>
<evidence type="ECO:0000313" key="3">
    <source>
        <dbReference type="Proteomes" id="UP000295131"/>
    </source>
</evidence>
<evidence type="ECO:0000256" key="1">
    <source>
        <dbReference type="SAM" id="SignalP"/>
    </source>
</evidence>
<proteinExistence type="predicted"/>
<feature type="signal peptide" evidence="1">
    <location>
        <begin position="1"/>
        <end position="19"/>
    </location>
</feature>
<keyword evidence="3" id="KW-1185">Reference proteome</keyword>
<accession>A0A4R5PJ39</accession>
<dbReference type="OrthoDB" id="8115580at2"/>
<keyword evidence="1" id="KW-0732">Signal</keyword>
<dbReference type="PROSITE" id="PS51257">
    <property type="entry name" value="PROKAR_LIPOPROTEIN"/>
    <property type="match status" value="1"/>
</dbReference>
<feature type="chain" id="PRO_5020986468" description="DUF3617 family protein" evidence="1">
    <location>
        <begin position="20"/>
        <end position="167"/>
    </location>
</feature>